<proteinExistence type="predicted"/>
<dbReference type="AlphaFoldDB" id="A0A222AI06"/>
<name>A0A222AI06_9CRYP</name>
<feature type="chain" id="PRO_5012872147" evidence="1">
    <location>
        <begin position="21"/>
        <end position="147"/>
    </location>
</feature>
<dbReference type="EMBL" id="KY856941">
    <property type="protein sequence ID" value="ASO76012.1"/>
    <property type="molecule type" value="Genomic_DNA"/>
</dbReference>
<gene>
    <name evidence="2" type="primary">orf142</name>
</gene>
<dbReference type="RefSeq" id="YP_009420373.1">
    <property type="nucleotide sequence ID" value="NC_035721.1"/>
</dbReference>
<sequence>MPTHLLKISSLLTVFYFTISTTIERNKYAIDTGKHQIQTLPQKSSTFKSEPSNKRNIRKKNLLDLNYHLVKKNSNKENVLQLILNHEGKIIGYKPCSIFHPNYFTKNQPKSIIKTSKIWSKNTTNLCLIKVKFNSAKINQYKKMSKF</sequence>
<keyword evidence="2" id="KW-0934">Plastid</keyword>
<feature type="signal peptide" evidence="1">
    <location>
        <begin position="1"/>
        <end position="20"/>
    </location>
</feature>
<evidence type="ECO:0000256" key="1">
    <source>
        <dbReference type="SAM" id="SignalP"/>
    </source>
</evidence>
<reference evidence="2" key="1">
    <citation type="journal article" date="2017" name="Genome Biol. Evol.">
        <title>Evolutionary Dynamics of Cryptophyte Plastid Genomes.</title>
        <authorList>
            <person name="Kim J.I."/>
            <person name="Moore C.E."/>
            <person name="Archibald J.M."/>
            <person name="Bhattacharya D."/>
            <person name="Yi G."/>
            <person name="Yoon H.S."/>
            <person name="Shin W."/>
        </authorList>
    </citation>
    <scope>NUCLEOTIDE SEQUENCE</scope>
    <source>
        <strain evidence="2">CCAP978/8</strain>
    </source>
</reference>
<evidence type="ECO:0000313" key="2">
    <source>
        <dbReference type="EMBL" id="ASO76012.1"/>
    </source>
</evidence>
<geneLocation type="plastid" evidence="2"/>
<protein>
    <submittedName>
        <fullName evidence="2">Uncharacterized protein</fullName>
    </submittedName>
</protein>
<dbReference type="GeneID" id="33910153"/>
<accession>A0A222AI06</accession>
<organism evidence="2">
    <name type="scientific">Chroomonas placoidea</name>
    <dbReference type="NCBI Taxonomy" id="173977"/>
    <lineage>
        <taxon>Eukaryota</taxon>
        <taxon>Cryptophyceae</taxon>
        <taxon>Pyrenomonadales</taxon>
        <taxon>Chroomonadaceae</taxon>
        <taxon>Chroomonas</taxon>
    </lineage>
</organism>
<keyword evidence="1" id="KW-0732">Signal</keyword>